<evidence type="ECO:0000256" key="5">
    <source>
        <dbReference type="ARBA" id="ARBA00022679"/>
    </source>
</evidence>
<dbReference type="GO" id="GO:0022857">
    <property type="term" value="F:transmembrane transporter activity"/>
    <property type="evidence" value="ECO:0007669"/>
    <property type="project" value="InterPro"/>
</dbReference>
<keyword evidence="5 14" id="KW-0808">Transferase</keyword>
<feature type="compositionally biased region" description="Basic and acidic residues" evidence="11">
    <location>
        <begin position="230"/>
        <end position="248"/>
    </location>
</feature>
<comment type="similarity">
    <text evidence="3">Belongs to the FGGY kinase family.</text>
</comment>
<keyword evidence="14" id="KW-0032">Aminotransferase</keyword>
<dbReference type="ExpressionAtlas" id="A0A1D6P8G0">
    <property type="expression patterns" value="baseline"/>
</dbReference>
<keyword evidence="7" id="KW-0418">Kinase</keyword>
<dbReference type="EC" id="2.7.1.30" evidence="4"/>
<feature type="domain" description="Carbohydrate kinase FGGY N-terminal" evidence="13">
    <location>
        <begin position="2"/>
        <end position="77"/>
    </location>
</feature>
<dbReference type="InParanoid" id="A0A1D6P8G0"/>
<dbReference type="GO" id="GO:0008483">
    <property type="term" value="F:transaminase activity"/>
    <property type="evidence" value="ECO:0007669"/>
    <property type="project" value="UniProtKB-KW"/>
</dbReference>
<keyword evidence="9 12" id="KW-0472">Membrane</keyword>
<sequence>MEAIGITNYRETIVIWSKSTSYPLCDAIVWMDARTSPVCRRLENELSGDRTHFVETCGLPISTYFSAMKLLWLMENVVAMLLLLYRLRKPFFWYHILVYLGQLGIGLLVLQNLSGINGVLFYASSIFKAAGVTNSDLATCSLGAIEISTSGITLCLLVVSVVFFLKDNISEDSNSYYILTMISLVGIVSFVITFSFGMGAIPWLMMSEEDVRGRTTARDGYTGRLGGGDAGRRKERKGESVRRKKSPKAEMHRLNGSWTDIFITDFGLSSFPVLFYQWRHGDWRTEGRSTGLQRGGKARSSRKQQEDVIDGDLCEQYPSLPADMQRKIADELDRTPTPAALLGEDCQGGRLEQARAALISDRACCHPDGTRYLFSVPTVVLYEPSLWARYGVLWFVIENSFLFREGFHQWLVTTGCRTVFVF</sequence>
<dbReference type="SUPFAM" id="SSF53067">
    <property type="entry name" value="Actin-like ATPase domain"/>
    <property type="match status" value="1"/>
</dbReference>
<dbReference type="InterPro" id="IPR036259">
    <property type="entry name" value="MFS_trans_sf"/>
</dbReference>
<dbReference type="AlphaFoldDB" id="A0A1D6P8G0"/>
<dbReference type="InterPro" id="IPR043129">
    <property type="entry name" value="ATPase_NBD"/>
</dbReference>
<feature type="region of interest" description="Disordered" evidence="11">
    <location>
        <begin position="215"/>
        <end position="248"/>
    </location>
</feature>
<dbReference type="UniPathway" id="UPA00618">
    <property type="reaction ID" value="UER00672"/>
</dbReference>
<evidence type="ECO:0000256" key="12">
    <source>
        <dbReference type="SAM" id="Phobius"/>
    </source>
</evidence>
<dbReference type="Gene3D" id="3.30.420.40">
    <property type="match status" value="1"/>
</dbReference>
<feature type="transmembrane region" description="Helical" evidence="12">
    <location>
        <begin position="143"/>
        <end position="165"/>
    </location>
</feature>
<protein>
    <recommendedName>
        <fullName evidence="4">glycerol kinase</fullName>
        <ecNumber evidence="4">2.7.1.30</ecNumber>
    </recommendedName>
    <alternativeName>
        <fullName evidence="10">ATP:glycerol 3-phosphotransferase</fullName>
    </alternativeName>
</protein>
<evidence type="ECO:0000256" key="9">
    <source>
        <dbReference type="ARBA" id="ARBA00023136"/>
    </source>
</evidence>
<feature type="transmembrane region" description="Helical" evidence="12">
    <location>
        <begin position="97"/>
        <end position="123"/>
    </location>
</feature>
<evidence type="ECO:0000256" key="10">
    <source>
        <dbReference type="ARBA" id="ARBA00043149"/>
    </source>
</evidence>
<keyword evidence="6 12" id="KW-0812">Transmembrane</keyword>
<comment type="pathway">
    <text evidence="2">Polyol metabolism; glycerol degradation via glycerol kinase pathway; sn-glycerol 3-phosphate from glycerol: step 1/1.</text>
</comment>
<evidence type="ECO:0000256" key="1">
    <source>
        <dbReference type="ARBA" id="ARBA00004370"/>
    </source>
</evidence>
<comment type="subcellular location">
    <subcellularLocation>
        <location evidence="1">Membrane</location>
    </subcellularLocation>
</comment>
<proteinExistence type="inferred from homology"/>
<keyword evidence="8 12" id="KW-1133">Transmembrane helix</keyword>
<dbReference type="GO" id="GO:0019563">
    <property type="term" value="P:glycerol catabolic process"/>
    <property type="evidence" value="ECO:0007669"/>
    <property type="project" value="UniProtKB-UniPathway"/>
</dbReference>
<evidence type="ECO:0000256" key="11">
    <source>
        <dbReference type="SAM" id="MobiDB-lite"/>
    </source>
</evidence>
<dbReference type="Pfam" id="PF00370">
    <property type="entry name" value="FGGY_N"/>
    <property type="match status" value="1"/>
</dbReference>
<dbReference type="SMR" id="A0A1D6P8G0"/>
<organism evidence="14">
    <name type="scientific">Zea mays</name>
    <name type="common">Maize</name>
    <dbReference type="NCBI Taxonomy" id="4577"/>
    <lineage>
        <taxon>Eukaryota</taxon>
        <taxon>Viridiplantae</taxon>
        <taxon>Streptophyta</taxon>
        <taxon>Embryophyta</taxon>
        <taxon>Tracheophyta</taxon>
        <taxon>Spermatophyta</taxon>
        <taxon>Magnoliopsida</taxon>
        <taxon>Liliopsida</taxon>
        <taxon>Poales</taxon>
        <taxon>Poaceae</taxon>
        <taxon>PACMAD clade</taxon>
        <taxon>Panicoideae</taxon>
        <taxon>Andropogonodae</taxon>
        <taxon>Andropogoneae</taxon>
        <taxon>Tripsacinae</taxon>
        <taxon>Zea</taxon>
    </lineage>
</organism>
<evidence type="ECO:0000259" key="13">
    <source>
        <dbReference type="Pfam" id="PF00370"/>
    </source>
</evidence>
<dbReference type="STRING" id="4577.A0A1D6P8G0"/>
<evidence type="ECO:0000256" key="7">
    <source>
        <dbReference type="ARBA" id="ARBA00022777"/>
    </source>
</evidence>
<dbReference type="InterPro" id="IPR018484">
    <property type="entry name" value="FGGY_N"/>
</dbReference>
<dbReference type="GO" id="GO:0004370">
    <property type="term" value="F:glycerol kinase activity"/>
    <property type="evidence" value="ECO:0007669"/>
    <property type="project" value="UniProtKB-EC"/>
</dbReference>
<evidence type="ECO:0000313" key="14">
    <source>
        <dbReference type="EMBL" id="AQL06101.1"/>
    </source>
</evidence>
<evidence type="ECO:0000256" key="6">
    <source>
        <dbReference type="ARBA" id="ARBA00022692"/>
    </source>
</evidence>
<dbReference type="Pfam" id="PF00083">
    <property type="entry name" value="Sugar_tr"/>
    <property type="match status" value="1"/>
</dbReference>
<dbReference type="Gene3D" id="1.20.1250.20">
    <property type="entry name" value="MFS general substrate transporter like domains"/>
    <property type="match status" value="2"/>
</dbReference>
<dbReference type="PANTHER" id="PTHR10196:SF69">
    <property type="entry name" value="GLYCEROL KINASE"/>
    <property type="match status" value="1"/>
</dbReference>
<dbReference type="GO" id="GO:0016020">
    <property type="term" value="C:membrane"/>
    <property type="evidence" value="ECO:0007669"/>
    <property type="project" value="UniProtKB-SubCell"/>
</dbReference>
<dbReference type="InterPro" id="IPR005828">
    <property type="entry name" value="MFS_sugar_transport-like"/>
</dbReference>
<feature type="transmembrane region" description="Helical" evidence="12">
    <location>
        <begin position="177"/>
        <end position="205"/>
    </location>
</feature>
<evidence type="ECO:0000256" key="2">
    <source>
        <dbReference type="ARBA" id="ARBA00005190"/>
    </source>
</evidence>
<gene>
    <name evidence="14" type="ORF">ZEAMMB73_Zm00001d047299</name>
</gene>
<dbReference type="PANTHER" id="PTHR10196">
    <property type="entry name" value="SUGAR KINASE"/>
    <property type="match status" value="1"/>
</dbReference>
<name>A0A1D6P8G0_MAIZE</name>
<evidence type="ECO:0000256" key="3">
    <source>
        <dbReference type="ARBA" id="ARBA00009156"/>
    </source>
</evidence>
<accession>A0A1D6P8G0</accession>
<dbReference type="EMBL" id="CM000785">
    <property type="protein sequence ID" value="AQL06101.1"/>
    <property type="molecule type" value="Genomic_DNA"/>
</dbReference>
<dbReference type="PROSITE" id="PS00933">
    <property type="entry name" value="FGGY_KINASES_1"/>
    <property type="match status" value="1"/>
</dbReference>
<evidence type="ECO:0000256" key="8">
    <source>
        <dbReference type="ARBA" id="ARBA00022989"/>
    </source>
</evidence>
<dbReference type="InterPro" id="IPR018483">
    <property type="entry name" value="Carb_kinase_FGGY_CS"/>
</dbReference>
<reference evidence="14" key="1">
    <citation type="submission" date="2015-12" db="EMBL/GenBank/DDBJ databases">
        <title>Update maize B73 reference genome by single molecule sequencing technologies.</title>
        <authorList>
            <consortium name="Maize Genome Sequencing Project"/>
            <person name="Ware D."/>
        </authorList>
    </citation>
    <scope>NUCLEOTIDE SEQUENCE</scope>
    <source>
        <tissue evidence="14">Seedling</tissue>
    </source>
</reference>
<evidence type="ECO:0000256" key="4">
    <source>
        <dbReference type="ARBA" id="ARBA00012099"/>
    </source>
</evidence>